<protein>
    <submittedName>
        <fullName evidence="1">Uncharacterized protein</fullName>
    </submittedName>
</protein>
<accession>A0A494Y0I4</accession>
<sequence>MHVIGFADDSRIAVSDDAYHIVSSHDIAVGPNSLTRLGSYAEVKKKFDHRIHRFLEKATTCRPILLYGQKFGPASVHQQMDR</sequence>
<gene>
    <name evidence="1" type="ORF">D7Z26_06430</name>
</gene>
<proteinExistence type="predicted"/>
<evidence type="ECO:0000313" key="2">
    <source>
        <dbReference type="Proteomes" id="UP000282076"/>
    </source>
</evidence>
<keyword evidence="2" id="KW-1185">Reference proteome</keyword>
<organism evidence="1 2">
    <name type="scientific">Cohnella endophytica</name>
    <dbReference type="NCBI Taxonomy" id="2419778"/>
    <lineage>
        <taxon>Bacteria</taxon>
        <taxon>Bacillati</taxon>
        <taxon>Bacillota</taxon>
        <taxon>Bacilli</taxon>
        <taxon>Bacillales</taxon>
        <taxon>Paenibacillaceae</taxon>
        <taxon>Cohnella</taxon>
    </lineage>
</organism>
<reference evidence="1 2" key="1">
    <citation type="submission" date="2018-10" db="EMBL/GenBank/DDBJ databases">
        <title>Cohnella sp. M2MS4P-1, whole genome shotgun sequence.</title>
        <authorList>
            <person name="Tuo L."/>
        </authorList>
    </citation>
    <scope>NUCLEOTIDE SEQUENCE [LARGE SCALE GENOMIC DNA]</scope>
    <source>
        <strain evidence="1 2">M2MS4P-1</strain>
    </source>
</reference>
<dbReference type="EMBL" id="RBZM01000003">
    <property type="protein sequence ID" value="RKP56267.1"/>
    <property type="molecule type" value="Genomic_DNA"/>
</dbReference>
<comment type="caution">
    <text evidence="1">The sequence shown here is derived from an EMBL/GenBank/DDBJ whole genome shotgun (WGS) entry which is preliminary data.</text>
</comment>
<name>A0A494Y0I4_9BACL</name>
<evidence type="ECO:0000313" key="1">
    <source>
        <dbReference type="EMBL" id="RKP56267.1"/>
    </source>
</evidence>
<dbReference type="AlphaFoldDB" id="A0A494Y0I4"/>
<dbReference type="Proteomes" id="UP000282076">
    <property type="component" value="Unassembled WGS sequence"/>
</dbReference>